<dbReference type="EMBL" id="UGQT01000001">
    <property type="protein sequence ID" value="STZ60797.1"/>
    <property type="molecule type" value="Genomic_DNA"/>
</dbReference>
<keyword evidence="3" id="KW-1185">Reference proteome</keyword>
<name>A0A378TKU1_9MYCO</name>
<dbReference type="RefSeq" id="WP_163907853.1">
    <property type="nucleotide sequence ID" value="NZ_AP022600.1"/>
</dbReference>
<dbReference type="Proteomes" id="UP000254978">
    <property type="component" value="Unassembled WGS sequence"/>
</dbReference>
<feature type="region of interest" description="Disordered" evidence="1">
    <location>
        <begin position="1"/>
        <end position="47"/>
    </location>
</feature>
<dbReference type="AlphaFoldDB" id="A0A378TKU1"/>
<sequence>MANDTSTPTPKLISDWHTRQDDEGGPMPQTPPTDLGQDWRPRQNGLD</sequence>
<accession>A0A378TKU1</accession>
<evidence type="ECO:0000256" key="1">
    <source>
        <dbReference type="SAM" id="MobiDB-lite"/>
    </source>
</evidence>
<proteinExistence type="predicted"/>
<reference evidence="2 3" key="1">
    <citation type="submission" date="2018-06" db="EMBL/GenBank/DDBJ databases">
        <authorList>
            <consortium name="Pathogen Informatics"/>
            <person name="Doyle S."/>
        </authorList>
    </citation>
    <scope>NUCLEOTIDE SEQUENCE [LARGE SCALE GENOMIC DNA]</scope>
    <source>
        <strain evidence="2 3">NCTC10821</strain>
    </source>
</reference>
<organism evidence="2 3">
    <name type="scientific">Mycolicibacterium tokaiense</name>
    <dbReference type="NCBI Taxonomy" id="39695"/>
    <lineage>
        <taxon>Bacteria</taxon>
        <taxon>Bacillati</taxon>
        <taxon>Actinomycetota</taxon>
        <taxon>Actinomycetes</taxon>
        <taxon>Mycobacteriales</taxon>
        <taxon>Mycobacteriaceae</taxon>
        <taxon>Mycolicibacterium</taxon>
    </lineage>
</organism>
<protein>
    <submittedName>
        <fullName evidence="2">Uncharacterized protein</fullName>
    </submittedName>
</protein>
<gene>
    <name evidence="2" type="ORF">NCTC10821_04341</name>
</gene>
<evidence type="ECO:0000313" key="3">
    <source>
        <dbReference type="Proteomes" id="UP000254978"/>
    </source>
</evidence>
<evidence type="ECO:0000313" key="2">
    <source>
        <dbReference type="EMBL" id="STZ60797.1"/>
    </source>
</evidence>